<organism evidence="3 4">
    <name type="scientific">Mesorhizobium erdmanii</name>
    <dbReference type="NCBI Taxonomy" id="1777866"/>
    <lineage>
        <taxon>Bacteria</taxon>
        <taxon>Pseudomonadati</taxon>
        <taxon>Pseudomonadota</taxon>
        <taxon>Alphaproteobacteria</taxon>
        <taxon>Hyphomicrobiales</taxon>
        <taxon>Phyllobacteriaceae</taxon>
        <taxon>Mesorhizobium</taxon>
    </lineage>
</organism>
<reference evidence="3 4" key="1">
    <citation type="submission" date="2017-03" db="EMBL/GenBank/DDBJ databases">
        <authorList>
            <person name="Safronova V.I."/>
            <person name="Sazanova A.L."/>
            <person name="Chirak E.R."/>
        </authorList>
    </citation>
    <scope>NUCLEOTIDE SEQUENCE [LARGE SCALE GENOMIC DNA]</scope>
    <source>
        <strain evidence="3 4">Opo-242</strain>
    </source>
</reference>
<proteinExistence type="predicted"/>
<feature type="domain" description="ISXO2-like transposase" evidence="2">
    <location>
        <begin position="3"/>
        <end position="114"/>
    </location>
</feature>
<dbReference type="AlphaFoldDB" id="A0A4Q1V3F1"/>
<evidence type="ECO:0000259" key="2">
    <source>
        <dbReference type="SMART" id="SM01126"/>
    </source>
</evidence>
<evidence type="ECO:0000256" key="1">
    <source>
        <dbReference type="SAM" id="MobiDB-lite"/>
    </source>
</evidence>
<dbReference type="Pfam" id="PF12762">
    <property type="entry name" value="DDE_Tnp_IS1595"/>
    <property type="match status" value="1"/>
</dbReference>
<dbReference type="InterPro" id="IPR024445">
    <property type="entry name" value="Tnp_ISXO2-like"/>
</dbReference>
<comment type="caution">
    <text evidence="3">The sequence shown here is derived from an EMBL/GenBank/DDBJ whole genome shotgun (WGS) entry which is preliminary data.</text>
</comment>
<feature type="compositionally biased region" description="Basic and acidic residues" evidence="1">
    <location>
        <begin position="1"/>
        <end position="11"/>
    </location>
</feature>
<sequence length="173" mass="20141">MDRWSGRDGRQPWRRTHQARAHRGPFGSKHRSVRGSEHPSRSGIADGLPCLVRQGAGRRLRKVNLSNRTMPAHIVFKWIHVVFANLKRWALGTFHGFREKHLDAYLGEFAFRISSLRGYWRCLPRGGRPSHWRPSSRTLKWPFRRPSLGRWGSHFVLHVEGFFDCFRVPGNGP</sequence>
<feature type="region of interest" description="Disordered" evidence="1">
    <location>
        <begin position="1"/>
        <end position="48"/>
    </location>
</feature>
<accession>A0A4Q1V3F1</accession>
<evidence type="ECO:0000313" key="3">
    <source>
        <dbReference type="EMBL" id="RXT44684.1"/>
    </source>
</evidence>
<protein>
    <recommendedName>
        <fullName evidence="2">ISXO2-like transposase domain-containing protein</fullName>
    </recommendedName>
</protein>
<dbReference type="EMBL" id="MZXX01000018">
    <property type="protein sequence ID" value="RXT44684.1"/>
    <property type="molecule type" value="Genomic_DNA"/>
</dbReference>
<evidence type="ECO:0000313" key="4">
    <source>
        <dbReference type="Proteomes" id="UP000290444"/>
    </source>
</evidence>
<dbReference type="Proteomes" id="UP000290444">
    <property type="component" value="Unassembled WGS sequence"/>
</dbReference>
<dbReference type="SMART" id="SM01126">
    <property type="entry name" value="DDE_Tnp_IS1595"/>
    <property type="match status" value="1"/>
</dbReference>
<gene>
    <name evidence="3" type="ORF">B5V01_16180</name>
</gene>
<feature type="compositionally biased region" description="Basic residues" evidence="1">
    <location>
        <begin position="12"/>
        <end position="33"/>
    </location>
</feature>
<name>A0A4Q1V3F1_9HYPH</name>